<dbReference type="PANTHER" id="PTHR42951">
    <property type="entry name" value="METALLO-BETA-LACTAMASE DOMAIN-CONTAINING"/>
    <property type="match status" value="1"/>
</dbReference>
<accession>D1AGR0</accession>
<evidence type="ECO:0000313" key="3">
    <source>
        <dbReference type="Proteomes" id="UP000000845"/>
    </source>
</evidence>
<name>D1AGR0_SEBTE</name>
<dbReference type="STRING" id="526218.Sterm_3947"/>
<dbReference type="InterPro" id="IPR036866">
    <property type="entry name" value="RibonucZ/Hydroxyglut_hydro"/>
</dbReference>
<dbReference type="eggNOG" id="COG0491">
    <property type="taxonomic scope" value="Bacteria"/>
</dbReference>
<dbReference type="InterPro" id="IPR001279">
    <property type="entry name" value="Metallo-B-lactamas"/>
</dbReference>
<dbReference type="AlphaFoldDB" id="D1AGR0"/>
<dbReference type="RefSeq" id="WP_012863355.1">
    <property type="nucleotide sequence ID" value="NC_013517.1"/>
</dbReference>
<reference evidence="2 3" key="2">
    <citation type="journal article" date="2010" name="Stand. Genomic Sci.">
        <title>Complete genome sequence of Sebaldella termitidis type strain (NCTC 11300).</title>
        <authorList>
            <person name="Harmon-Smith M."/>
            <person name="Celia L."/>
            <person name="Chertkov O."/>
            <person name="Lapidus A."/>
            <person name="Copeland A."/>
            <person name="Glavina Del Rio T."/>
            <person name="Nolan M."/>
            <person name="Lucas S."/>
            <person name="Tice H."/>
            <person name="Cheng J.F."/>
            <person name="Han C."/>
            <person name="Detter J.C."/>
            <person name="Bruce D."/>
            <person name="Goodwin L."/>
            <person name="Pitluck S."/>
            <person name="Pati A."/>
            <person name="Liolios K."/>
            <person name="Ivanova N."/>
            <person name="Mavromatis K."/>
            <person name="Mikhailova N."/>
            <person name="Chen A."/>
            <person name="Palaniappan K."/>
            <person name="Land M."/>
            <person name="Hauser L."/>
            <person name="Chang Y.J."/>
            <person name="Jeffries C.D."/>
            <person name="Brettin T."/>
            <person name="Goker M."/>
            <person name="Beck B."/>
            <person name="Bristow J."/>
            <person name="Eisen J.A."/>
            <person name="Markowitz V."/>
            <person name="Hugenholtz P."/>
            <person name="Kyrpides N.C."/>
            <person name="Klenk H.P."/>
            <person name="Chen F."/>
        </authorList>
    </citation>
    <scope>NUCLEOTIDE SEQUENCE [LARGE SCALE GENOMIC DNA]</scope>
    <source>
        <strain evidence="3">ATCC 33386 / NCTC 11300</strain>
    </source>
</reference>
<dbReference type="InterPro" id="IPR050855">
    <property type="entry name" value="NDM-1-like"/>
</dbReference>
<dbReference type="CDD" id="cd07721">
    <property type="entry name" value="yflN-like_MBL-fold"/>
    <property type="match status" value="1"/>
</dbReference>
<reference evidence="3" key="1">
    <citation type="submission" date="2009-09" db="EMBL/GenBank/DDBJ databases">
        <title>The complete chromosome of Sebaldella termitidis ATCC 33386.</title>
        <authorList>
            <consortium name="US DOE Joint Genome Institute (JGI-PGF)"/>
            <person name="Lucas S."/>
            <person name="Copeland A."/>
            <person name="Lapidus A."/>
            <person name="Glavina del Rio T."/>
            <person name="Dalin E."/>
            <person name="Tice H."/>
            <person name="Bruce D."/>
            <person name="Goodwin L."/>
            <person name="Pitluck S."/>
            <person name="Kyrpides N."/>
            <person name="Mavromatis K."/>
            <person name="Ivanova N."/>
            <person name="Mikhailova N."/>
            <person name="Sims D."/>
            <person name="Meincke L."/>
            <person name="Brettin T."/>
            <person name="Detter J.C."/>
            <person name="Han C."/>
            <person name="Larimer F."/>
            <person name="Land M."/>
            <person name="Hauser L."/>
            <person name="Markowitz V."/>
            <person name="Cheng J.F."/>
            <person name="Hugenholtz P."/>
            <person name="Woyke T."/>
            <person name="Wu D."/>
            <person name="Eisen J.A."/>
        </authorList>
    </citation>
    <scope>NUCLEOTIDE SEQUENCE [LARGE SCALE GENOMIC DNA]</scope>
    <source>
        <strain evidence="3">ATCC 33386 / NCTC 11300</strain>
    </source>
</reference>
<dbReference type="SMART" id="SM00849">
    <property type="entry name" value="Lactamase_B"/>
    <property type="match status" value="1"/>
</dbReference>
<keyword evidence="3" id="KW-1185">Reference proteome</keyword>
<dbReference type="KEGG" id="str:Sterm_3947"/>
<evidence type="ECO:0000313" key="2">
    <source>
        <dbReference type="EMBL" id="ACZ10780.1"/>
    </source>
</evidence>
<gene>
    <name evidence="2" type="ordered locus">Sterm_3947</name>
</gene>
<dbReference type="SUPFAM" id="SSF56281">
    <property type="entry name" value="Metallo-hydrolase/oxidoreductase"/>
    <property type="match status" value="1"/>
</dbReference>
<dbReference type="Pfam" id="PF00753">
    <property type="entry name" value="Lactamase_B"/>
    <property type="match status" value="1"/>
</dbReference>
<dbReference type="Proteomes" id="UP000000845">
    <property type="component" value="Chromosome"/>
</dbReference>
<sequence length="246" mass="28094">MPVIKEIKLDFTFSGEKNFIYPTLIRYKNELILVDAGYQNMLSNLEKAFRENGESFSDLTRIWITHHDHDHIGSLHAIREKYPHIKVYAGAGEVPFIEGRETPLRLKQAVELQARLSEEKQNEGIIFQKYLKSVEADKVDFLLYDDMLLLDGNAKVISTPGHTKGHVSFYFPKEQTLIAGDALVIENSKLEIPFPQFSENPEKAEESVRKLAQYSIGRILCYHSGTKEGNPSDIKREILDAVSQNK</sequence>
<evidence type="ECO:0000259" key="1">
    <source>
        <dbReference type="SMART" id="SM00849"/>
    </source>
</evidence>
<feature type="domain" description="Metallo-beta-lactamase" evidence="1">
    <location>
        <begin position="19"/>
        <end position="223"/>
    </location>
</feature>
<dbReference type="Gene3D" id="3.60.15.10">
    <property type="entry name" value="Ribonuclease Z/Hydroxyacylglutathione hydrolase-like"/>
    <property type="match status" value="1"/>
</dbReference>
<dbReference type="PANTHER" id="PTHR42951:SF15">
    <property type="entry name" value="METALLO-BETA-LACTAMASE SUPERFAMILY PROTEIN"/>
    <property type="match status" value="1"/>
</dbReference>
<dbReference type="HOGENOM" id="CLU_030571_2_1_0"/>
<dbReference type="EMBL" id="CP001739">
    <property type="protein sequence ID" value="ACZ10780.1"/>
    <property type="molecule type" value="Genomic_DNA"/>
</dbReference>
<protein>
    <submittedName>
        <fullName evidence="2">Beta-lactamase domain protein</fullName>
    </submittedName>
</protein>
<proteinExistence type="predicted"/>
<organism evidence="2 3">
    <name type="scientific">Sebaldella termitidis (strain ATCC 33386 / NCTC 11300)</name>
    <dbReference type="NCBI Taxonomy" id="526218"/>
    <lineage>
        <taxon>Bacteria</taxon>
        <taxon>Fusobacteriati</taxon>
        <taxon>Fusobacteriota</taxon>
        <taxon>Fusobacteriia</taxon>
        <taxon>Fusobacteriales</taxon>
        <taxon>Leptotrichiaceae</taxon>
        <taxon>Sebaldella</taxon>
    </lineage>
</organism>